<evidence type="ECO:0000313" key="8">
    <source>
        <dbReference type="Proteomes" id="UP001250932"/>
    </source>
</evidence>
<dbReference type="InterPro" id="IPR051550">
    <property type="entry name" value="SCF-Subunits/Alg-Epimerases"/>
</dbReference>
<proteinExistence type="predicted"/>
<evidence type="ECO:0000256" key="1">
    <source>
        <dbReference type="ARBA" id="ARBA00022737"/>
    </source>
</evidence>
<accession>A0ABU3K3W2</accession>
<evidence type="ECO:0000259" key="5">
    <source>
        <dbReference type="Pfam" id="PF01095"/>
    </source>
</evidence>
<organism evidence="7 8">
    <name type="scientific">Candidatus Nitronereus thalassa</name>
    <dbReference type="NCBI Taxonomy" id="3020898"/>
    <lineage>
        <taxon>Bacteria</taxon>
        <taxon>Pseudomonadati</taxon>
        <taxon>Nitrospirota</taxon>
        <taxon>Nitrospiria</taxon>
        <taxon>Nitrospirales</taxon>
        <taxon>Nitrospiraceae</taxon>
        <taxon>Candidatus Nitronereus</taxon>
    </lineage>
</organism>
<evidence type="ECO:0000256" key="4">
    <source>
        <dbReference type="SAM" id="SignalP"/>
    </source>
</evidence>
<dbReference type="InterPro" id="IPR012334">
    <property type="entry name" value="Pectin_lyas_fold"/>
</dbReference>
<dbReference type="Proteomes" id="UP001250932">
    <property type="component" value="Unassembled WGS sequence"/>
</dbReference>
<dbReference type="SUPFAM" id="SSF51126">
    <property type="entry name" value="Pectin lyase-like"/>
    <property type="match status" value="1"/>
</dbReference>
<feature type="domain" description="Right handed beta helix" evidence="6">
    <location>
        <begin position="152"/>
        <end position="283"/>
    </location>
</feature>
<evidence type="ECO:0000259" key="6">
    <source>
        <dbReference type="Pfam" id="PF13229"/>
    </source>
</evidence>
<dbReference type="InterPro" id="IPR006626">
    <property type="entry name" value="PbH1"/>
</dbReference>
<keyword evidence="8" id="KW-1185">Reference proteome</keyword>
<sequence length="343" mass="36230">MKFLSTTIIILGCLLCGASLVTAQEGFLPHGSETPGGATWVVALDGTGQFISIQEAIDQAHNGDTIFIKAGNYSEDVTVHSKEGLKIVGEGWKKVFIAGLNRVGTLHIGKWPYGATDVEISGMSIQQHGGLGIGIFNGAGVMLRDIHVNGLIFVQQVQRVRIEHCIVGGSETTGMAFADSDAILVGNIIHDNDHGVSVGGTSKVEMKNNVITRSLFEAILVADKGQASIVQNTLVNNGGGVKFQDESFGDIRGNIISDSKVGVAYSSTANVTRSYNAFHNNGAHDQISETAPTSSSGNSQHNALYVSPHFVAPDRGDFRLQTDSPLLNVGEFPFLGALGPISQ</sequence>
<evidence type="ECO:0000256" key="3">
    <source>
        <dbReference type="ARBA" id="ARBA00023085"/>
    </source>
</evidence>
<keyword evidence="1" id="KW-0677">Repeat</keyword>
<gene>
    <name evidence="7" type="ORF">PPG34_01810</name>
</gene>
<reference evidence="7 8" key="1">
    <citation type="journal article" date="2023" name="ISME J.">
        <title>Cultivation and genomic characterization of novel and ubiquitous marine nitrite-oxidizing bacteria from the Nitrospirales.</title>
        <authorList>
            <person name="Mueller A.J."/>
            <person name="Daebeler A."/>
            <person name="Herbold C.W."/>
            <person name="Kirkegaard R.H."/>
            <person name="Daims H."/>
        </authorList>
    </citation>
    <scope>NUCLEOTIDE SEQUENCE [LARGE SCALE GENOMIC DNA]</scope>
    <source>
        <strain evidence="7 8">EB</strain>
    </source>
</reference>
<keyword evidence="4" id="KW-0732">Signal</keyword>
<dbReference type="PANTHER" id="PTHR22990">
    <property type="entry name" value="F-BOX ONLY PROTEIN"/>
    <property type="match status" value="1"/>
</dbReference>
<dbReference type="Gene3D" id="2.160.20.10">
    <property type="entry name" value="Single-stranded right-handed beta-helix, Pectin lyase-like"/>
    <property type="match status" value="1"/>
</dbReference>
<comment type="caution">
    <text evidence="7">The sequence shown here is derived from an EMBL/GenBank/DDBJ whole genome shotgun (WGS) entry which is preliminary data.</text>
</comment>
<dbReference type="PANTHER" id="PTHR22990:SF15">
    <property type="entry name" value="F-BOX ONLY PROTEIN 10"/>
    <property type="match status" value="1"/>
</dbReference>
<dbReference type="Pfam" id="PF13229">
    <property type="entry name" value="Beta_helix"/>
    <property type="match status" value="1"/>
</dbReference>
<keyword evidence="2" id="KW-0378">Hydrolase</keyword>
<feature type="chain" id="PRO_5047455029" evidence="4">
    <location>
        <begin position="24"/>
        <end position="343"/>
    </location>
</feature>
<dbReference type="EMBL" id="JAQOUE010000001">
    <property type="protein sequence ID" value="MDT7041066.1"/>
    <property type="molecule type" value="Genomic_DNA"/>
</dbReference>
<evidence type="ECO:0000313" key="7">
    <source>
        <dbReference type="EMBL" id="MDT7041066.1"/>
    </source>
</evidence>
<evidence type="ECO:0000256" key="2">
    <source>
        <dbReference type="ARBA" id="ARBA00022801"/>
    </source>
</evidence>
<dbReference type="InterPro" id="IPR011050">
    <property type="entry name" value="Pectin_lyase_fold/virulence"/>
</dbReference>
<feature type="domain" description="Pectinesterase catalytic" evidence="5">
    <location>
        <begin position="41"/>
        <end position="101"/>
    </location>
</feature>
<dbReference type="RefSeq" id="WP_313831425.1">
    <property type="nucleotide sequence ID" value="NZ_JAQOUE010000001.1"/>
</dbReference>
<dbReference type="Pfam" id="PF01095">
    <property type="entry name" value="Pectinesterase"/>
    <property type="match status" value="1"/>
</dbReference>
<name>A0ABU3K3W2_9BACT</name>
<dbReference type="InterPro" id="IPR000070">
    <property type="entry name" value="Pectinesterase_cat"/>
</dbReference>
<dbReference type="SMART" id="SM00710">
    <property type="entry name" value="PbH1"/>
    <property type="match status" value="5"/>
</dbReference>
<dbReference type="InterPro" id="IPR039448">
    <property type="entry name" value="Beta_helix"/>
</dbReference>
<protein>
    <submittedName>
        <fullName evidence="7">Pectinesterase family protein</fullName>
    </submittedName>
</protein>
<keyword evidence="3" id="KW-0063">Aspartyl esterase</keyword>
<feature type="signal peptide" evidence="4">
    <location>
        <begin position="1"/>
        <end position="23"/>
    </location>
</feature>